<feature type="non-terminal residue" evidence="1">
    <location>
        <position position="1"/>
    </location>
</feature>
<sequence>CISACSLTGRRARTACIDHARWVARSGKSTTWRSGHSS</sequence>
<protein>
    <submittedName>
        <fullName evidence="1">Uncharacterized protein</fullName>
    </submittedName>
</protein>
<proteinExistence type="predicted"/>
<feature type="non-terminal residue" evidence="1">
    <location>
        <position position="38"/>
    </location>
</feature>
<reference evidence="1" key="1">
    <citation type="submission" date="2020-02" db="EMBL/GenBank/DDBJ databases">
        <authorList>
            <person name="Meier V. D."/>
        </authorList>
    </citation>
    <scope>NUCLEOTIDE SEQUENCE</scope>
    <source>
        <strain evidence="1">AVDCRST_MAG53</strain>
    </source>
</reference>
<accession>A0A6J4SPC1</accession>
<name>A0A6J4SPC1_9ACTN</name>
<organism evidence="1">
    <name type="scientific">uncultured Solirubrobacteraceae bacterium</name>
    <dbReference type="NCBI Taxonomy" id="1162706"/>
    <lineage>
        <taxon>Bacteria</taxon>
        <taxon>Bacillati</taxon>
        <taxon>Actinomycetota</taxon>
        <taxon>Thermoleophilia</taxon>
        <taxon>Solirubrobacterales</taxon>
        <taxon>Solirubrobacteraceae</taxon>
        <taxon>environmental samples</taxon>
    </lineage>
</organism>
<gene>
    <name evidence="1" type="ORF">AVDCRST_MAG53-1923</name>
</gene>
<evidence type="ECO:0000313" key="1">
    <source>
        <dbReference type="EMBL" id="CAA9500482.1"/>
    </source>
</evidence>
<dbReference type="AlphaFoldDB" id="A0A6J4SPC1"/>
<dbReference type="EMBL" id="CADCVR010000064">
    <property type="protein sequence ID" value="CAA9500482.1"/>
    <property type="molecule type" value="Genomic_DNA"/>
</dbReference>